<dbReference type="InterPro" id="IPR014223">
    <property type="entry name" value="ABC_CydC/D"/>
</dbReference>
<evidence type="ECO:0000259" key="11">
    <source>
        <dbReference type="PROSITE" id="PS50929"/>
    </source>
</evidence>
<evidence type="ECO:0000256" key="2">
    <source>
        <dbReference type="ARBA" id="ARBA00022448"/>
    </source>
</evidence>
<dbReference type="PANTHER" id="PTHR43394">
    <property type="entry name" value="ATP-DEPENDENT PERMEASE MDL1, MITOCHONDRIAL"/>
    <property type="match status" value="1"/>
</dbReference>
<dbReference type="InterPro" id="IPR036640">
    <property type="entry name" value="ABC1_TM_sf"/>
</dbReference>
<sequence>MRELLPFVRLFWPSRLWIFWGAFFGLATMVASVGLLALSGWFLSAAAFAGLSVISAREFNFFTPSAGVRGFAILRTGGRYAERILSHEATFRLLASLRVWFYQRIEPLAPAGLLRHRSGDLLSRIVTDIDTLDGLFLRVISPLLIALGLAAIAGTFLWWLSPVLALIFWFFFALAGLLVPLLVRHMGNQIGRTMQQCGARLRTAAVEDMQGMADLMVYGADTRHRARLLEESERLLMQQERMARVSGLSSALMTLLAGLAAVSALFAAIPLAQQSVFDGAMLALITFGILATFEAVLPIPHAFQFLGKTREAARRLLEVTEVEPAVTFPENPCREAAGALCLKSVSFAYAGGSGAEALRDVSLSVADGAKVAIVGPSGSGKSTLAHLLVRFWDPRSGQITLGDSDLRQLSEEQLRNTITLVSQKSHIFCATMRENLLIAAPHADEQQLWQALEQAQLADFVRGLPEGLDTWAGEGGARLSGGQARRLVLARALLKNVSIWVLDEPTEGLDAVTQQQFMATLLDSLAGQTLILITHITAGLEAMDTVYFMEDGQLICSGSHRQLLRTSERYRVFTNCAGD</sequence>
<dbReference type="PROSITE" id="PS00211">
    <property type="entry name" value="ABC_TRANSPORTER_1"/>
    <property type="match status" value="1"/>
</dbReference>
<dbReference type="FunCoup" id="E6W5U6">
    <property type="interactions" value="69"/>
</dbReference>
<evidence type="ECO:0000313" key="13">
    <source>
        <dbReference type="Proteomes" id="UP000002572"/>
    </source>
</evidence>
<dbReference type="SUPFAM" id="SSF52540">
    <property type="entry name" value="P-loop containing nucleoside triphosphate hydrolases"/>
    <property type="match status" value="1"/>
</dbReference>
<keyword evidence="2" id="KW-0813">Transport</keyword>
<feature type="domain" description="ABC transporter" evidence="10">
    <location>
        <begin position="340"/>
        <end position="576"/>
    </location>
</feature>
<feature type="transmembrane region" description="Helical" evidence="9">
    <location>
        <begin position="135"/>
        <end position="160"/>
    </location>
</feature>
<evidence type="ECO:0000256" key="1">
    <source>
        <dbReference type="ARBA" id="ARBA00004651"/>
    </source>
</evidence>
<gene>
    <name evidence="12" type="ordered locus">Selin_2518</name>
</gene>
<dbReference type="InParanoid" id="E6W5U6"/>
<keyword evidence="6 12" id="KW-0067">ATP-binding</keyword>
<dbReference type="GO" id="GO:0005524">
    <property type="term" value="F:ATP binding"/>
    <property type="evidence" value="ECO:0007669"/>
    <property type="project" value="UniProtKB-KW"/>
</dbReference>
<dbReference type="CDD" id="cd18585">
    <property type="entry name" value="ABC_6TM_CydC"/>
    <property type="match status" value="1"/>
</dbReference>
<dbReference type="NCBIfam" id="TIGR02868">
    <property type="entry name" value="CydC"/>
    <property type="match status" value="1"/>
</dbReference>
<feature type="transmembrane region" description="Helical" evidence="9">
    <location>
        <begin position="166"/>
        <end position="183"/>
    </location>
</feature>
<dbReference type="STRING" id="653733.Selin_2518"/>
<keyword evidence="7 9" id="KW-1133">Transmembrane helix</keyword>
<dbReference type="AlphaFoldDB" id="E6W5U6"/>
<accession>E6W5U6</accession>
<dbReference type="RefSeq" id="WP_013507101.1">
    <property type="nucleotide sequence ID" value="NC_014836.1"/>
</dbReference>
<evidence type="ECO:0000256" key="7">
    <source>
        <dbReference type="ARBA" id="ARBA00022989"/>
    </source>
</evidence>
<dbReference type="GO" id="GO:0005886">
    <property type="term" value="C:plasma membrane"/>
    <property type="evidence" value="ECO:0007669"/>
    <property type="project" value="UniProtKB-SubCell"/>
</dbReference>
<dbReference type="NCBIfam" id="NF008364">
    <property type="entry name" value="PRK11160.1"/>
    <property type="match status" value="1"/>
</dbReference>
<evidence type="ECO:0000256" key="8">
    <source>
        <dbReference type="ARBA" id="ARBA00023136"/>
    </source>
</evidence>
<dbReference type="InterPro" id="IPR011527">
    <property type="entry name" value="ABC1_TM_dom"/>
</dbReference>
<evidence type="ECO:0000313" key="12">
    <source>
        <dbReference type="EMBL" id="ADU67231.1"/>
    </source>
</evidence>
<dbReference type="PROSITE" id="PS50929">
    <property type="entry name" value="ABC_TM1F"/>
    <property type="match status" value="1"/>
</dbReference>
<dbReference type="GO" id="GO:0034775">
    <property type="term" value="P:glutathione transmembrane transport"/>
    <property type="evidence" value="ECO:0007669"/>
    <property type="project" value="InterPro"/>
</dbReference>
<dbReference type="InterPro" id="IPR017871">
    <property type="entry name" value="ABC_transporter-like_CS"/>
</dbReference>
<dbReference type="Gene3D" id="1.20.1560.10">
    <property type="entry name" value="ABC transporter type 1, transmembrane domain"/>
    <property type="match status" value="1"/>
</dbReference>
<dbReference type="GO" id="GO:0016887">
    <property type="term" value="F:ATP hydrolysis activity"/>
    <property type="evidence" value="ECO:0007669"/>
    <property type="project" value="InterPro"/>
</dbReference>
<evidence type="ECO:0000256" key="9">
    <source>
        <dbReference type="SAM" id="Phobius"/>
    </source>
</evidence>
<dbReference type="GO" id="GO:0045454">
    <property type="term" value="P:cell redox homeostasis"/>
    <property type="evidence" value="ECO:0007669"/>
    <property type="project" value="InterPro"/>
</dbReference>
<evidence type="ECO:0000256" key="4">
    <source>
        <dbReference type="ARBA" id="ARBA00022692"/>
    </source>
</evidence>
<dbReference type="PANTHER" id="PTHR43394:SF1">
    <property type="entry name" value="ATP-BINDING CASSETTE SUB-FAMILY B MEMBER 10, MITOCHONDRIAL"/>
    <property type="match status" value="1"/>
</dbReference>
<keyword evidence="8 9" id="KW-0472">Membrane</keyword>
<dbReference type="Proteomes" id="UP000002572">
    <property type="component" value="Chromosome"/>
</dbReference>
<dbReference type="Pfam" id="PF00664">
    <property type="entry name" value="ABC_membrane"/>
    <property type="match status" value="1"/>
</dbReference>
<evidence type="ECO:0000256" key="6">
    <source>
        <dbReference type="ARBA" id="ARBA00022840"/>
    </source>
</evidence>
<dbReference type="KEGG" id="din:Selin_2518"/>
<dbReference type="GO" id="GO:0015421">
    <property type="term" value="F:ABC-type oligopeptide transporter activity"/>
    <property type="evidence" value="ECO:0007669"/>
    <property type="project" value="TreeGrafter"/>
</dbReference>
<dbReference type="EMBL" id="CP002432">
    <property type="protein sequence ID" value="ADU67231.1"/>
    <property type="molecule type" value="Genomic_DNA"/>
</dbReference>
<evidence type="ECO:0000256" key="5">
    <source>
        <dbReference type="ARBA" id="ARBA00022741"/>
    </source>
</evidence>
<dbReference type="InterPro" id="IPR027417">
    <property type="entry name" value="P-loop_NTPase"/>
</dbReference>
<feature type="domain" description="ABC transmembrane type-1" evidence="11">
    <location>
        <begin position="19"/>
        <end position="308"/>
    </location>
</feature>
<dbReference type="eggNOG" id="COG4987">
    <property type="taxonomic scope" value="Bacteria"/>
</dbReference>
<proteinExistence type="predicted"/>
<organism evidence="12 13">
    <name type="scientific">Desulfurispirillum indicum (strain ATCC BAA-1389 / DSM 22839 / S5)</name>
    <dbReference type="NCBI Taxonomy" id="653733"/>
    <lineage>
        <taxon>Bacteria</taxon>
        <taxon>Pseudomonadati</taxon>
        <taxon>Chrysiogenota</taxon>
        <taxon>Chrysiogenia</taxon>
        <taxon>Chrysiogenales</taxon>
        <taxon>Chrysiogenaceae</taxon>
        <taxon>Desulfurispirillum</taxon>
    </lineage>
</organism>
<protein>
    <submittedName>
        <fullName evidence="12">ABC transporter, CydDC cysteine exporter (CydDC-E) family, permease/ATP-binding protein CydC</fullName>
    </submittedName>
</protein>
<dbReference type="Gene3D" id="3.40.50.300">
    <property type="entry name" value="P-loop containing nucleotide triphosphate hydrolases"/>
    <property type="match status" value="1"/>
</dbReference>
<dbReference type="SMART" id="SM00382">
    <property type="entry name" value="AAA"/>
    <property type="match status" value="1"/>
</dbReference>
<dbReference type="OrthoDB" id="9802264at2"/>
<dbReference type="InterPro" id="IPR039421">
    <property type="entry name" value="Type_1_exporter"/>
</dbReference>
<dbReference type="HOGENOM" id="CLU_000604_84_9_0"/>
<name>E6W5U6_DESIS</name>
<keyword evidence="13" id="KW-1185">Reference proteome</keyword>
<feature type="transmembrane region" description="Helical" evidence="9">
    <location>
        <begin position="20"/>
        <end position="51"/>
    </location>
</feature>
<keyword evidence="4 9" id="KW-0812">Transmembrane</keyword>
<reference evidence="12 13" key="1">
    <citation type="submission" date="2010-12" db="EMBL/GenBank/DDBJ databases">
        <title>Complete sequence of Desulfurispirillum indicum S5.</title>
        <authorList>
            <consortium name="US DOE Joint Genome Institute"/>
            <person name="Lucas S."/>
            <person name="Copeland A."/>
            <person name="Lapidus A."/>
            <person name="Cheng J.-F."/>
            <person name="Goodwin L."/>
            <person name="Pitluck S."/>
            <person name="Chertkov O."/>
            <person name="Held B."/>
            <person name="Detter J.C."/>
            <person name="Han C."/>
            <person name="Tapia R."/>
            <person name="Land M."/>
            <person name="Hauser L."/>
            <person name="Kyrpides N."/>
            <person name="Ivanova N."/>
            <person name="Mikhailova N."/>
            <person name="Haggblom M."/>
            <person name="Rauschenbach I."/>
            <person name="Bini E."/>
            <person name="Woyke T."/>
        </authorList>
    </citation>
    <scope>NUCLEOTIDE SEQUENCE [LARGE SCALE GENOMIC DNA]</scope>
    <source>
        <strain evidence="13">ATCC BAA-1389 / DSM 22839 / S5</strain>
    </source>
</reference>
<comment type="subcellular location">
    <subcellularLocation>
        <location evidence="1">Cell membrane</location>
        <topology evidence="1">Multi-pass membrane protein</topology>
    </subcellularLocation>
</comment>
<dbReference type="FunFam" id="3.40.50.300:FF:000854">
    <property type="entry name" value="Multidrug ABC transporter ATP-binding protein"/>
    <property type="match status" value="1"/>
</dbReference>
<dbReference type="InterPro" id="IPR003593">
    <property type="entry name" value="AAA+_ATPase"/>
</dbReference>
<dbReference type="SUPFAM" id="SSF90123">
    <property type="entry name" value="ABC transporter transmembrane region"/>
    <property type="match status" value="1"/>
</dbReference>
<dbReference type="Pfam" id="PF00005">
    <property type="entry name" value="ABC_tran"/>
    <property type="match status" value="1"/>
</dbReference>
<evidence type="ECO:0000256" key="3">
    <source>
        <dbReference type="ARBA" id="ARBA00022475"/>
    </source>
</evidence>
<dbReference type="InterPro" id="IPR003439">
    <property type="entry name" value="ABC_transporter-like_ATP-bd"/>
</dbReference>
<keyword evidence="3" id="KW-1003">Cell membrane</keyword>
<feature type="transmembrane region" description="Helical" evidence="9">
    <location>
        <begin position="281"/>
        <end position="306"/>
    </location>
</feature>
<dbReference type="PROSITE" id="PS50893">
    <property type="entry name" value="ABC_TRANSPORTER_2"/>
    <property type="match status" value="1"/>
</dbReference>
<feature type="transmembrane region" description="Helical" evidence="9">
    <location>
        <begin position="245"/>
        <end position="269"/>
    </location>
</feature>
<keyword evidence="5" id="KW-0547">Nucleotide-binding</keyword>
<evidence type="ECO:0000259" key="10">
    <source>
        <dbReference type="PROSITE" id="PS50893"/>
    </source>
</evidence>